<dbReference type="InterPro" id="IPR006061">
    <property type="entry name" value="SBP_1_CS"/>
</dbReference>
<dbReference type="SUPFAM" id="SSF53850">
    <property type="entry name" value="Periplasmic binding protein-like II"/>
    <property type="match status" value="1"/>
</dbReference>
<dbReference type="InterPro" id="IPR050490">
    <property type="entry name" value="Bact_solute-bd_prot1"/>
</dbReference>
<name>A0A378I3B1_9GAMM</name>
<accession>A0A378I3B1</accession>
<dbReference type="Pfam" id="PF13416">
    <property type="entry name" value="SBP_bac_8"/>
    <property type="match status" value="1"/>
</dbReference>
<dbReference type="Proteomes" id="UP000254968">
    <property type="component" value="Unassembled WGS sequence"/>
</dbReference>
<evidence type="ECO:0000256" key="4">
    <source>
        <dbReference type="ARBA" id="ARBA00017470"/>
    </source>
</evidence>
<evidence type="ECO:0000313" key="9">
    <source>
        <dbReference type="Proteomes" id="UP000254968"/>
    </source>
</evidence>
<proteinExistence type="inferred from homology"/>
<dbReference type="GO" id="GO:0055085">
    <property type="term" value="P:transmembrane transport"/>
    <property type="evidence" value="ECO:0007669"/>
    <property type="project" value="InterPro"/>
</dbReference>
<reference evidence="8 9" key="1">
    <citation type="submission" date="2018-06" db="EMBL/GenBank/DDBJ databases">
        <authorList>
            <consortium name="Pathogen Informatics"/>
            <person name="Doyle S."/>
        </authorList>
    </citation>
    <scope>NUCLEOTIDE SEQUENCE [LARGE SCALE GENOMIC DNA]</scope>
    <source>
        <strain evidence="8 9">NCTC13315</strain>
    </source>
</reference>
<protein>
    <recommendedName>
        <fullName evidence="4">sn-glycerol-3-phosphate-binding periplasmic protein UgpB</fullName>
    </recommendedName>
</protein>
<keyword evidence="9" id="KW-1185">Reference proteome</keyword>
<dbReference type="AlphaFoldDB" id="A0A378I3B1"/>
<evidence type="ECO:0000256" key="7">
    <source>
        <dbReference type="ARBA" id="ARBA00022764"/>
    </source>
</evidence>
<comment type="similarity">
    <text evidence="2">Belongs to the bacterial solute-binding protein 1 family.</text>
</comment>
<keyword evidence="7" id="KW-0574">Periplasm</keyword>
<evidence type="ECO:0000256" key="2">
    <source>
        <dbReference type="ARBA" id="ARBA00008520"/>
    </source>
</evidence>
<dbReference type="InterPro" id="IPR006059">
    <property type="entry name" value="SBP"/>
</dbReference>
<keyword evidence="6" id="KW-0732">Signal</keyword>
<dbReference type="PROSITE" id="PS01037">
    <property type="entry name" value="SBP_BACTERIAL_1"/>
    <property type="match status" value="1"/>
</dbReference>
<dbReference type="PANTHER" id="PTHR43649:SF31">
    <property type="entry name" value="SN-GLYCEROL-3-PHOSPHATE-BINDING PERIPLASMIC PROTEIN UGPB"/>
    <property type="match status" value="1"/>
</dbReference>
<evidence type="ECO:0000256" key="1">
    <source>
        <dbReference type="ARBA" id="ARBA00004418"/>
    </source>
</evidence>
<evidence type="ECO:0000256" key="6">
    <source>
        <dbReference type="ARBA" id="ARBA00022729"/>
    </source>
</evidence>
<dbReference type="OrthoDB" id="4393730at2"/>
<evidence type="ECO:0000256" key="3">
    <source>
        <dbReference type="ARBA" id="ARBA00011557"/>
    </source>
</evidence>
<organism evidence="8 9">
    <name type="scientific">Legionella beliardensis</name>
    <dbReference type="NCBI Taxonomy" id="91822"/>
    <lineage>
        <taxon>Bacteria</taxon>
        <taxon>Pseudomonadati</taxon>
        <taxon>Pseudomonadota</taxon>
        <taxon>Gammaproteobacteria</taxon>
        <taxon>Legionellales</taxon>
        <taxon>Legionellaceae</taxon>
        <taxon>Legionella</taxon>
    </lineage>
</organism>
<gene>
    <name evidence="8" type="primary">ugpB</name>
    <name evidence="8" type="ORF">NCTC13315_01788</name>
</gene>
<evidence type="ECO:0000256" key="5">
    <source>
        <dbReference type="ARBA" id="ARBA00022448"/>
    </source>
</evidence>
<keyword evidence="5" id="KW-0813">Transport</keyword>
<dbReference type="EMBL" id="UGNV01000001">
    <property type="protein sequence ID" value="STX29250.1"/>
    <property type="molecule type" value="Genomic_DNA"/>
</dbReference>
<comment type="subunit">
    <text evidence="3">The complex is composed of two ATP-binding proteins (UgpC), two transmembrane proteins (UgpA and UgpE) and a solute-binding protein (UgpB).</text>
</comment>
<evidence type="ECO:0000313" key="8">
    <source>
        <dbReference type="EMBL" id="STX29250.1"/>
    </source>
</evidence>
<dbReference type="Gene3D" id="3.40.190.10">
    <property type="entry name" value="Periplasmic binding protein-like II"/>
    <property type="match status" value="2"/>
</dbReference>
<dbReference type="PANTHER" id="PTHR43649">
    <property type="entry name" value="ARABINOSE-BINDING PROTEIN-RELATED"/>
    <property type="match status" value="1"/>
</dbReference>
<comment type="subcellular location">
    <subcellularLocation>
        <location evidence="1">Periplasm</location>
    </subcellularLocation>
</comment>
<sequence length="423" mass="47111">MRRWLFFILFFLLSNTYAAKVEIVLWHSLAGQIGAEVQHLVNGFNKSQTNYFIKSVYKGEYTDTITSFAAAFKAKKPPAIIQVFEVGTGIMLSPKGIIKPLHELMLEQKQPLPTQDFLPALLSFYSHKGELQALPFNTSIPVIFYNADALAKVGVNAHNFPKTWDELEQVAAKLLANGYSCAYTSSYPAWIQIEAFSAIHGLPLVDLGARKAVYNNKALIHHLERLKNWQTRHYFAYGGRASDATVLFTSGKCAMYSQSSGSYASLSELVKFSLGVAVLPLDTSISKVRHSNLNGGAALWAVAGQSDDVYRGIAQFYAYLVKPEIQQHWYQNTGYIPISLTGNYAFIAQHDAQPILALAEKELAKSSQKTLSLFSIPQNQIRMINDEEIEAIFAGIKSPQVAMDDAVTRANFALLRFLRNTKH</sequence>
<dbReference type="RefSeq" id="WP_115302937.1">
    <property type="nucleotide sequence ID" value="NZ_CAAAHO010000007.1"/>
</dbReference>
<dbReference type="GO" id="GO:0042597">
    <property type="term" value="C:periplasmic space"/>
    <property type="evidence" value="ECO:0007669"/>
    <property type="project" value="UniProtKB-SubCell"/>
</dbReference>